<dbReference type="Pfam" id="PF00795">
    <property type="entry name" value="CN_hydrolase"/>
    <property type="match status" value="1"/>
</dbReference>
<dbReference type="Gene3D" id="3.60.110.10">
    <property type="entry name" value="Carbon-nitrogen hydrolase"/>
    <property type="match status" value="1"/>
</dbReference>
<name>A0A8H4P3N6_9HYPO</name>
<dbReference type="InterPro" id="IPR044149">
    <property type="entry name" value="Nitrilases_CHs"/>
</dbReference>
<evidence type="ECO:0000313" key="5">
    <source>
        <dbReference type="Proteomes" id="UP000605986"/>
    </source>
</evidence>
<dbReference type="PANTHER" id="PTHR46044:SF1">
    <property type="entry name" value="CN HYDROLASE DOMAIN-CONTAINING PROTEIN"/>
    <property type="match status" value="1"/>
</dbReference>
<dbReference type="PROSITE" id="PS00921">
    <property type="entry name" value="NITRIL_CHT_2"/>
    <property type="match status" value="1"/>
</dbReference>
<dbReference type="OrthoDB" id="10250282at2759"/>
<evidence type="ECO:0000256" key="1">
    <source>
        <dbReference type="ARBA" id="ARBA00008129"/>
    </source>
</evidence>
<dbReference type="CDD" id="cd07564">
    <property type="entry name" value="nitrilases_CHs"/>
    <property type="match status" value="1"/>
</dbReference>
<comment type="caution">
    <text evidence="4">The sequence shown here is derived from an EMBL/GenBank/DDBJ whole genome shotgun (WGS) entry which is preliminary data.</text>
</comment>
<dbReference type="AlphaFoldDB" id="A0A8H4P3N6"/>
<proteinExistence type="inferred from homology"/>
<dbReference type="InterPro" id="IPR036526">
    <property type="entry name" value="C-N_Hydrolase_sf"/>
</dbReference>
<keyword evidence="5" id="KW-1185">Reference proteome</keyword>
<evidence type="ECO:0000313" key="4">
    <source>
        <dbReference type="EMBL" id="KAF4454876.1"/>
    </source>
</evidence>
<dbReference type="GO" id="GO:0016836">
    <property type="term" value="F:hydro-lyase activity"/>
    <property type="evidence" value="ECO:0007669"/>
    <property type="project" value="UniProtKB-ARBA"/>
</dbReference>
<organism evidence="4 5">
    <name type="scientific">Fusarium austroafricanum</name>
    <dbReference type="NCBI Taxonomy" id="2364996"/>
    <lineage>
        <taxon>Eukaryota</taxon>
        <taxon>Fungi</taxon>
        <taxon>Dikarya</taxon>
        <taxon>Ascomycota</taxon>
        <taxon>Pezizomycotina</taxon>
        <taxon>Sordariomycetes</taxon>
        <taxon>Hypocreomycetidae</taxon>
        <taxon>Hypocreales</taxon>
        <taxon>Nectriaceae</taxon>
        <taxon>Fusarium</taxon>
        <taxon>Fusarium concolor species complex</taxon>
    </lineage>
</organism>
<dbReference type="PROSITE" id="PS00920">
    <property type="entry name" value="NITRIL_CHT_1"/>
    <property type="match status" value="1"/>
</dbReference>
<dbReference type="InterPro" id="IPR000132">
    <property type="entry name" value="Nitrilase/CN_hydratase_CS"/>
</dbReference>
<comment type="similarity">
    <text evidence="1">Belongs to the carbon-nitrogen hydrolase superfamily. Nitrilase family.</text>
</comment>
<feature type="domain" description="CN hydrolase" evidence="3">
    <location>
        <begin position="22"/>
        <end position="290"/>
    </location>
</feature>
<dbReference type="SUPFAM" id="SSF56317">
    <property type="entry name" value="Carbon-nitrogen hydrolase"/>
    <property type="match status" value="1"/>
</dbReference>
<gene>
    <name evidence="4" type="ORF">F53441_2669</name>
</gene>
<dbReference type="Proteomes" id="UP000605986">
    <property type="component" value="Unassembled WGS sequence"/>
</dbReference>
<protein>
    <recommendedName>
        <fullName evidence="3">CN hydrolase domain-containing protein</fullName>
    </recommendedName>
</protein>
<evidence type="ECO:0000256" key="2">
    <source>
        <dbReference type="PROSITE-ProRule" id="PRU10139"/>
    </source>
</evidence>
<reference evidence="4" key="1">
    <citation type="submission" date="2020-01" db="EMBL/GenBank/DDBJ databases">
        <title>Identification and distribution of gene clusters putatively required for synthesis of sphingolipid metabolism inhibitors in phylogenetically diverse species of the filamentous fungus Fusarium.</title>
        <authorList>
            <person name="Kim H.-S."/>
            <person name="Busman M."/>
            <person name="Brown D.W."/>
            <person name="Divon H."/>
            <person name="Uhlig S."/>
            <person name="Proctor R.H."/>
        </authorList>
    </citation>
    <scope>NUCLEOTIDE SEQUENCE</scope>
    <source>
        <strain evidence="4">NRRL 53441</strain>
    </source>
</reference>
<dbReference type="PROSITE" id="PS50263">
    <property type="entry name" value="CN_HYDROLASE"/>
    <property type="match status" value="1"/>
</dbReference>
<evidence type="ECO:0000259" key="3">
    <source>
        <dbReference type="PROSITE" id="PS50263"/>
    </source>
</evidence>
<dbReference type="EMBL" id="JAADJG010000114">
    <property type="protein sequence ID" value="KAF4454876.1"/>
    <property type="molecule type" value="Genomic_DNA"/>
</dbReference>
<dbReference type="InterPro" id="IPR003010">
    <property type="entry name" value="C-N_Hydrolase"/>
</dbReference>
<dbReference type="PANTHER" id="PTHR46044">
    <property type="entry name" value="NITRILASE"/>
    <property type="match status" value="1"/>
</dbReference>
<sequence length="323" mass="35545">MDSNPLPTTNSADVEPSNPTNVRIYVVQRCPRLLDLENGVQTAIEEIATAAKAGANLIAFPETWLIGYPAWVFGMASWNDPEARKWYRKLVEASPTTSSSHISRIRDAARENNIEVILGFNERAREAGGTVYNSVALIGRDGSLRGVHRKLTPTHAERLVWANGDARDLKAYKTDSGRIGAAVCWEHFHPLIRQALHDEDEQIHVALWPDMPDAHQIASRNYAFEGRCFVVVAASYLDADSIPSELLEAYVKGAGSKDLFTGGSSVIGPDGEYIAGPVYGPEPLVVDIDLGQTIAFKHDLDVAGHYSRPDIFQLLVNREGSRR</sequence>
<feature type="active site" description="Proton acceptor" evidence="2">
    <location>
        <position position="62"/>
    </location>
</feature>
<accession>A0A8H4P3N6</accession>
<dbReference type="GO" id="GO:0000257">
    <property type="term" value="F:nitrilase activity"/>
    <property type="evidence" value="ECO:0007669"/>
    <property type="project" value="UniProtKB-ARBA"/>
</dbReference>